<feature type="transmembrane region" description="Helical" evidence="14">
    <location>
        <begin position="208"/>
        <end position="228"/>
    </location>
</feature>
<dbReference type="PANTHER" id="PTHR11035">
    <property type="entry name" value="VERY-LONG-CHAIN (3R)-3-HYDROXYACYL-COA DEHYDRATASE"/>
    <property type="match status" value="1"/>
</dbReference>
<keyword evidence="7 14" id="KW-0276">Fatty acid metabolism</keyword>
<evidence type="ECO:0000256" key="3">
    <source>
        <dbReference type="ARBA" id="ARBA00007811"/>
    </source>
</evidence>
<dbReference type="GO" id="GO:0102158">
    <property type="term" value="F:very-long-chain (3R)-3-hydroxyacyl-CoA dehydratase activity"/>
    <property type="evidence" value="ECO:0007669"/>
    <property type="project" value="UniProtKB-EC"/>
</dbReference>
<keyword evidence="11 14" id="KW-0275">Fatty acid biosynthesis</keyword>
<dbReference type="InterPro" id="IPR007482">
    <property type="entry name" value="Tyr_Pase-like_PTPLA"/>
</dbReference>
<dbReference type="Pfam" id="PF04387">
    <property type="entry name" value="PTPLA"/>
    <property type="match status" value="1"/>
</dbReference>
<gene>
    <name evidence="15" type="ORF">AJ80_03093</name>
</gene>
<evidence type="ECO:0000256" key="11">
    <source>
        <dbReference type="ARBA" id="ARBA00023160"/>
    </source>
</evidence>
<dbReference type="UniPathway" id="UPA00094"/>
<comment type="subcellular location">
    <subcellularLocation>
        <location evidence="14">Endoplasmic reticulum membrane</location>
        <topology evidence="14">Multi-pass membrane protein</topology>
    </subcellularLocation>
    <subcellularLocation>
        <location evidence="1">Membrane</location>
        <topology evidence="1">Multi-pass membrane protein</topology>
    </subcellularLocation>
</comment>
<dbReference type="GO" id="GO:0005789">
    <property type="term" value="C:endoplasmic reticulum membrane"/>
    <property type="evidence" value="ECO:0007669"/>
    <property type="project" value="UniProtKB-SubCell"/>
</dbReference>
<keyword evidence="12 14" id="KW-0456">Lyase</keyword>
<evidence type="ECO:0000256" key="6">
    <source>
        <dbReference type="ARBA" id="ARBA00022692"/>
    </source>
</evidence>
<dbReference type="STRING" id="1447883.A0A2B7YKE0"/>
<dbReference type="AlphaFoldDB" id="A0A2B7YKE0"/>
<keyword evidence="5 14" id="KW-0444">Lipid biosynthesis</keyword>
<comment type="caution">
    <text evidence="14">Lacks conserved residue(s) required for the propagation of feature annotation.</text>
</comment>
<keyword evidence="16" id="KW-1185">Reference proteome</keyword>
<evidence type="ECO:0000256" key="10">
    <source>
        <dbReference type="ARBA" id="ARBA00023136"/>
    </source>
</evidence>
<evidence type="ECO:0000256" key="13">
    <source>
        <dbReference type="ARBA" id="ARBA00036671"/>
    </source>
</evidence>
<evidence type="ECO:0000313" key="16">
    <source>
        <dbReference type="Proteomes" id="UP000224634"/>
    </source>
</evidence>
<protein>
    <recommendedName>
        <fullName evidence="4 14">Very-long-chain (3R)-3-hydroxyacyl-CoA dehydratase</fullName>
        <ecNumber evidence="4 14">4.2.1.134</ecNumber>
    </recommendedName>
</protein>
<comment type="function">
    <text evidence="14">Catalyzes the third of the four reactions of the long-chain fatty acids elongation cycle. This endoplasmic reticulum-bound enzymatic process, allows the addition of two carbons to the chain of long- and very long-chain fatty acids/VLCFAs per cycle. This enzyme catalyzes the dehydration of the 3-hydroxyacyl-CoA intermediate into trans-2,3-enoyl-CoA, within each cycle of fatty acid elongation. Thereby, it participates to the production of VLCFAs of different chain lengths that are involved in multiple biological processes as precursors of membrane lipids and lipid mediators.</text>
</comment>
<dbReference type="GO" id="GO:0030148">
    <property type="term" value="P:sphingolipid biosynthetic process"/>
    <property type="evidence" value="ECO:0007669"/>
    <property type="project" value="TreeGrafter"/>
</dbReference>
<feature type="transmembrane region" description="Helical" evidence="14">
    <location>
        <begin position="20"/>
        <end position="44"/>
    </location>
</feature>
<keyword evidence="9 14" id="KW-0443">Lipid metabolism</keyword>
<dbReference type="OrthoDB" id="46988at2759"/>
<evidence type="ECO:0000313" key="15">
    <source>
        <dbReference type="EMBL" id="PGH21660.1"/>
    </source>
</evidence>
<dbReference type="EC" id="4.2.1.134" evidence="4 14"/>
<evidence type="ECO:0000256" key="5">
    <source>
        <dbReference type="ARBA" id="ARBA00022516"/>
    </source>
</evidence>
<comment type="caution">
    <text evidence="15">The sequence shown here is derived from an EMBL/GenBank/DDBJ whole genome shotgun (WGS) entry which is preliminary data.</text>
</comment>
<evidence type="ECO:0000256" key="14">
    <source>
        <dbReference type="RuleBase" id="RU363109"/>
    </source>
</evidence>
<comment type="catalytic activity">
    <reaction evidence="13 14">
        <text>a very-long-chain (3R)-3-hydroxyacyl-CoA = a very-long-chain (2E)-enoyl-CoA + H2O</text>
        <dbReference type="Rhea" id="RHEA:45812"/>
        <dbReference type="ChEBI" id="CHEBI:15377"/>
        <dbReference type="ChEBI" id="CHEBI:83728"/>
        <dbReference type="ChEBI" id="CHEBI:85440"/>
        <dbReference type="EC" id="4.2.1.134"/>
    </reaction>
</comment>
<sequence length="248" mass="27215">MATPSTPSKPQRRSSPYLLIYNTASFVLWATVTLRLATLLPLLAPRGHVAAIYDQLFSLLLFTQSLALLEVFHSLLGIVRASVVTTSMQVASRILLVWGVMYVFSEGRMGAGKGLFGGSGELSGPSKVAVGDGGRLGDWGFVGCVAAWGVTECIRYGFFAVQLFELEVPGWISWLRYNTFFVLYPIGISSECLLMYLSIGPAREIHPAFAWFFIAVLGIYVPGSYILYTHMMSQRRKVRAANAAKKAN</sequence>
<feature type="transmembrane region" description="Helical" evidence="14">
    <location>
        <begin position="56"/>
        <end position="76"/>
    </location>
</feature>
<dbReference type="GO" id="GO:0030497">
    <property type="term" value="P:fatty acid elongation"/>
    <property type="evidence" value="ECO:0007669"/>
    <property type="project" value="TreeGrafter"/>
</dbReference>
<evidence type="ECO:0000256" key="1">
    <source>
        <dbReference type="ARBA" id="ARBA00004141"/>
    </source>
</evidence>
<reference evidence="15 16" key="1">
    <citation type="submission" date="2017-10" db="EMBL/GenBank/DDBJ databases">
        <title>Comparative genomics in systemic dimorphic fungi from Ajellomycetaceae.</title>
        <authorList>
            <person name="Munoz J.F."/>
            <person name="Mcewen J.G."/>
            <person name="Clay O.K."/>
            <person name="Cuomo C.A."/>
        </authorList>
    </citation>
    <scope>NUCLEOTIDE SEQUENCE [LARGE SCALE GENOMIC DNA]</scope>
    <source>
        <strain evidence="15 16">UAMH7299</strain>
    </source>
</reference>
<evidence type="ECO:0000256" key="4">
    <source>
        <dbReference type="ARBA" id="ARBA00013122"/>
    </source>
</evidence>
<evidence type="ECO:0000256" key="7">
    <source>
        <dbReference type="ARBA" id="ARBA00022832"/>
    </source>
</evidence>
<keyword evidence="14" id="KW-0256">Endoplasmic reticulum</keyword>
<evidence type="ECO:0000256" key="12">
    <source>
        <dbReference type="ARBA" id="ARBA00023239"/>
    </source>
</evidence>
<feature type="transmembrane region" description="Helical" evidence="14">
    <location>
        <begin position="181"/>
        <end position="202"/>
    </location>
</feature>
<evidence type="ECO:0000256" key="2">
    <source>
        <dbReference type="ARBA" id="ARBA00005194"/>
    </source>
</evidence>
<dbReference type="GO" id="GO:0042761">
    <property type="term" value="P:very long-chain fatty acid biosynthetic process"/>
    <property type="evidence" value="ECO:0007669"/>
    <property type="project" value="TreeGrafter"/>
</dbReference>
<comment type="similarity">
    <text evidence="3 14">Belongs to the very long-chain fatty acids dehydratase HACD family.</text>
</comment>
<evidence type="ECO:0000256" key="9">
    <source>
        <dbReference type="ARBA" id="ARBA00023098"/>
    </source>
</evidence>
<dbReference type="EMBL" id="PDNA01000032">
    <property type="protein sequence ID" value="PGH21660.1"/>
    <property type="molecule type" value="Genomic_DNA"/>
</dbReference>
<dbReference type="Proteomes" id="UP000224634">
    <property type="component" value="Unassembled WGS sequence"/>
</dbReference>
<accession>A0A2B7YKE0</accession>
<comment type="pathway">
    <text evidence="2 14">Lipid metabolism; fatty acid biosynthesis.</text>
</comment>
<dbReference type="PANTHER" id="PTHR11035:SF3">
    <property type="entry name" value="VERY-LONG-CHAIN (3R)-3-HYDROXYACYL-COA DEHYDRATASE"/>
    <property type="match status" value="1"/>
</dbReference>
<name>A0A2B7YKE0_POLH7</name>
<keyword evidence="6 14" id="KW-0812">Transmembrane</keyword>
<proteinExistence type="inferred from homology"/>
<evidence type="ECO:0000256" key="8">
    <source>
        <dbReference type="ARBA" id="ARBA00022989"/>
    </source>
</evidence>
<organism evidence="15 16">
    <name type="scientific">Polytolypa hystricis (strain UAMH7299)</name>
    <dbReference type="NCBI Taxonomy" id="1447883"/>
    <lineage>
        <taxon>Eukaryota</taxon>
        <taxon>Fungi</taxon>
        <taxon>Dikarya</taxon>
        <taxon>Ascomycota</taxon>
        <taxon>Pezizomycotina</taxon>
        <taxon>Eurotiomycetes</taxon>
        <taxon>Eurotiomycetidae</taxon>
        <taxon>Onygenales</taxon>
        <taxon>Onygenales incertae sedis</taxon>
        <taxon>Polytolypa</taxon>
    </lineage>
</organism>
<keyword evidence="10 14" id="KW-0472">Membrane</keyword>
<keyword evidence="8 14" id="KW-1133">Transmembrane helix</keyword>